<dbReference type="GO" id="GO:0007234">
    <property type="term" value="P:osmosensory signaling via phosphorelay pathway"/>
    <property type="evidence" value="ECO:0007669"/>
    <property type="project" value="TreeGrafter"/>
</dbReference>
<dbReference type="InterPro" id="IPR000014">
    <property type="entry name" value="PAS"/>
</dbReference>
<dbReference type="Pfam" id="PF00072">
    <property type="entry name" value="Response_reg"/>
    <property type="match status" value="1"/>
</dbReference>
<keyword evidence="8" id="KW-0067">ATP-binding</keyword>
<dbReference type="InterPro" id="IPR036097">
    <property type="entry name" value="HisK_dim/P_sf"/>
</dbReference>
<evidence type="ECO:0000256" key="12">
    <source>
        <dbReference type="PROSITE-ProRule" id="PRU00169"/>
    </source>
</evidence>
<feature type="modified residue" description="4-aspartylphosphate" evidence="12">
    <location>
        <position position="64"/>
    </location>
</feature>
<evidence type="ECO:0000256" key="2">
    <source>
        <dbReference type="ARBA" id="ARBA00004141"/>
    </source>
</evidence>
<comment type="caution">
    <text evidence="15">The sequence shown here is derived from an EMBL/GenBank/DDBJ whole genome shotgun (WGS) entry which is preliminary data.</text>
</comment>
<dbReference type="CDD" id="cd00130">
    <property type="entry name" value="PAS"/>
    <property type="match status" value="1"/>
</dbReference>
<keyword evidence="6" id="KW-0547">Nucleotide-binding</keyword>
<dbReference type="SUPFAM" id="SSF55785">
    <property type="entry name" value="PYP-like sensor domain (PAS domain)"/>
    <property type="match status" value="1"/>
</dbReference>
<evidence type="ECO:0000256" key="10">
    <source>
        <dbReference type="ARBA" id="ARBA00023012"/>
    </source>
</evidence>
<dbReference type="GO" id="GO:0000155">
    <property type="term" value="F:phosphorelay sensor kinase activity"/>
    <property type="evidence" value="ECO:0007669"/>
    <property type="project" value="InterPro"/>
</dbReference>
<evidence type="ECO:0000256" key="9">
    <source>
        <dbReference type="ARBA" id="ARBA00022989"/>
    </source>
</evidence>
<evidence type="ECO:0000256" key="4">
    <source>
        <dbReference type="ARBA" id="ARBA00022679"/>
    </source>
</evidence>
<evidence type="ECO:0000256" key="5">
    <source>
        <dbReference type="ARBA" id="ARBA00022692"/>
    </source>
</evidence>
<dbReference type="Proteomes" id="UP000253319">
    <property type="component" value="Unassembled WGS sequence"/>
</dbReference>
<evidence type="ECO:0000313" key="16">
    <source>
        <dbReference type="Proteomes" id="UP000253319"/>
    </source>
</evidence>
<dbReference type="GO" id="GO:0030295">
    <property type="term" value="F:protein kinase activator activity"/>
    <property type="evidence" value="ECO:0007669"/>
    <property type="project" value="TreeGrafter"/>
</dbReference>
<dbReference type="Pfam" id="PF00512">
    <property type="entry name" value="HisKA"/>
    <property type="match status" value="1"/>
</dbReference>
<dbReference type="Gene3D" id="1.10.287.130">
    <property type="match status" value="1"/>
</dbReference>
<dbReference type="CDD" id="cd00156">
    <property type="entry name" value="REC"/>
    <property type="match status" value="1"/>
</dbReference>
<dbReference type="OrthoDB" id="9124519at2"/>
<evidence type="ECO:0000256" key="1">
    <source>
        <dbReference type="ARBA" id="ARBA00000085"/>
    </source>
</evidence>
<evidence type="ECO:0000256" key="6">
    <source>
        <dbReference type="ARBA" id="ARBA00022741"/>
    </source>
</evidence>
<evidence type="ECO:0000259" key="14">
    <source>
        <dbReference type="PROSITE" id="PS50112"/>
    </source>
</evidence>
<organism evidence="15 16">
    <name type="scientific">Flavobacterium tibetense</name>
    <dbReference type="NCBI Taxonomy" id="2233533"/>
    <lineage>
        <taxon>Bacteria</taxon>
        <taxon>Pseudomonadati</taxon>
        <taxon>Bacteroidota</taxon>
        <taxon>Flavobacteriia</taxon>
        <taxon>Flavobacteriales</taxon>
        <taxon>Flavobacteriaceae</taxon>
        <taxon>Flavobacterium</taxon>
    </lineage>
</organism>
<dbReference type="SUPFAM" id="SSF52172">
    <property type="entry name" value="CheY-like"/>
    <property type="match status" value="1"/>
</dbReference>
<dbReference type="Gene3D" id="3.40.50.2300">
    <property type="match status" value="1"/>
</dbReference>
<dbReference type="SMART" id="SM00448">
    <property type="entry name" value="REC"/>
    <property type="match status" value="1"/>
</dbReference>
<evidence type="ECO:0000313" key="15">
    <source>
        <dbReference type="EMBL" id="RBA27670.1"/>
    </source>
</evidence>
<dbReference type="InterPro" id="IPR035965">
    <property type="entry name" value="PAS-like_dom_sf"/>
</dbReference>
<sequence length="333" mass="38381">MIKDNRTYKIAVVEDNLGDFILLQDYLEETVIAPTIYHFNCYKDFYKFYETDSNFNEVDIVLLDLSLPDKNGEVLVKDVLKITPSLPVVALTGFSDICFAVKTLSLGVYDYLLKDDLTATILYKSIIYNIERNKNLVQLKESEHRYSDLFQLSPQPMFVYDKENLCILDVNKAAIDHYGYSKEEFLQLTVENITSLECINELKNKTEDNTIENQVLCKHKKKNGEIITVDVRSNEIDFKNQKAIVILINDITENLKHIEAIEFQNQVLKEIAWTQSHIVRSPLARLMGLVEILSNENNSESEKKEMLGYLSKSAQELDEIITDIINKSKLVES</sequence>
<evidence type="ECO:0000259" key="13">
    <source>
        <dbReference type="PROSITE" id="PS50110"/>
    </source>
</evidence>
<keyword evidence="5" id="KW-0812">Transmembrane</keyword>
<dbReference type="NCBIfam" id="TIGR00229">
    <property type="entry name" value="sensory_box"/>
    <property type="match status" value="1"/>
</dbReference>
<comment type="catalytic activity">
    <reaction evidence="1">
        <text>ATP + protein L-histidine = ADP + protein N-phospho-L-histidine.</text>
        <dbReference type="EC" id="2.7.13.3"/>
    </reaction>
</comment>
<comment type="subcellular location">
    <subcellularLocation>
        <location evidence="2">Membrane</location>
        <topology evidence="2">Multi-pass membrane protein</topology>
    </subcellularLocation>
</comment>
<evidence type="ECO:0000256" key="8">
    <source>
        <dbReference type="ARBA" id="ARBA00022840"/>
    </source>
</evidence>
<dbReference type="GO" id="GO:0000156">
    <property type="term" value="F:phosphorelay response regulator activity"/>
    <property type="evidence" value="ECO:0007669"/>
    <property type="project" value="TreeGrafter"/>
</dbReference>
<accession>A0A365NZM1</accession>
<feature type="domain" description="Response regulatory" evidence="13">
    <location>
        <begin position="9"/>
        <end position="129"/>
    </location>
</feature>
<dbReference type="RefSeq" id="WP_113989659.1">
    <property type="nucleotide sequence ID" value="NZ_QLST01000014.1"/>
</dbReference>
<dbReference type="SMART" id="SM00091">
    <property type="entry name" value="PAS"/>
    <property type="match status" value="1"/>
</dbReference>
<feature type="domain" description="PAS" evidence="14">
    <location>
        <begin position="142"/>
        <end position="214"/>
    </location>
</feature>
<protein>
    <recommendedName>
        <fullName evidence="3">histidine kinase</fullName>
        <ecNumber evidence="3">2.7.13.3</ecNumber>
    </recommendedName>
</protein>
<name>A0A365NZM1_9FLAO</name>
<dbReference type="Gene3D" id="3.30.450.20">
    <property type="entry name" value="PAS domain"/>
    <property type="match status" value="1"/>
</dbReference>
<keyword evidence="12" id="KW-0597">Phosphoprotein</keyword>
<dbReference type="PANTHER" id="PTHR42878:SF7">
    <property type="entry name" value="SENSOR HISTIDINE KINASE GLRK"/>
    <property type="match status" value="1"/>
</dbReference>
<dbReference type="GO" id="GO:0016020">
    <property type="term" value="C:membrane"/>
    <property type="evidence" value="ECO:0007669"/>
    <property type="project" value="UniProtKB-SubCell"/>
</dbReference>
<keyword evidence="4" id="KW-0808">Transferase</keyword>
<dbReference type="EMBL" id="QLST01000014">
    <property type="protein sequence ID" value="RBA27670.1"/>
    <property type="molecule type" value="Genomic_DNA"/>
</dbReference>
<proteinExistence type="predicted"/>
<evidence type="ECO:0000256" key="11">
    <source>
        <dbReference type="ARBA" id="ARBA00023136"/>
    </source>
</evidence>
<dbReference type="InterPro" id="IPR001789">
    <property type="entry name" value="Sig_transdc_resp-reg_receiver"/>
</dbReference>
<dbReference type="GO" id="GO:0005524">
    <property type="term" value="F:ATP binding"/>
    <property type="evidence" value="ECO:0007669"/>
    <property type="project" value="UniProtKB-KW"/>
</dbReference>
<evidence type="ECO:0000256" key="7">
    <source>
        <dbReference type="ARBA" id="ARBA00022777"/>
    </source>
</evidence>
<dbReference type="InterPro" id="IPR050351">
    <property type="entry name" value="BphY/WalK/GraS-like"/>
</dbReference>
<dbReference type="SUPFAM" id="SSF47384">
    <property type="entry name" value="Homodimeric domain of signal transducing histidine kinase"/>
    <property type="match status" value="1"/>
</dbReference>
<keyword evidence="7 15" id="KW-0418">Kinase</keyword>
<dbReference type="PANTHER" id="PTHR42878">
    <property type="entry name" value="TWO-COMPONENT HISTIDINE KINASE"/>
    <property type="match status" value="1"/>
</dbReference>
<keyword evidence="9" id="KW-1133">Transmembrane helix</keyword>
<dbReference type="Pfam" id="PF13426">
    <property type="entry name" value="PAS_9"/>
    <property type="match status" value="1"/>
</dbReference>
<dbReference type="PROSITE" id="PS50110">
    <property type="entry name" value="RESPONSE_REGULATORY"/>
    <property type="match status" value="1"/>
</dbReference>
<dbReference type="PROSITE" id="PS50112">
    <property type="entry name" value="PAS"/>
    <property type="match status" value="1"/>
</dbReference>
<dbReference type="EC" id="2.7.13.3" evidence="3"/>
<keyword evidence="11" id="KW-0472">Membrane</keyword>
<dbReference type="AlphaFoldDB" id="A0A365NZM1"/>
<reference evidence="15 16" key="1">
    <citation type="submission" date="2018-06" db="EMBL/GenBank/DDBJ databases">
        <title>Flavobacterium tibetense sp. nov., isolated from a wetland YonghuCo on Tibetan Plateau.</title>
        <authorList>
            <person name="Xing P."/>
            <person name="Phurbu D."/>
            <person name="Lu H."/>
        </authorList>
    </citation>
    <scope>NUCLEOTIDE SEQUENCE [LARGE SCALE GENOMIC DNA]</scope>
    <source>
        <strain evidence="15 16">YH5</strain>
    </source>
</reference>
<keyword evidence="10" id="KW-0902">Two-component regulatory system</keyword>
<evidence type="ECO:0000256" key="3">
    <source>
        <dbReference type="ARBA" id="ARBA00012438"/>
    </source>
</evidence>
<dbReference type="InterPro" id="IPR003661">
    <property type="entry name" value="HisK_dim/P_dom"/>
</dbReference>
<gene>
    <name evidence="15" type="ORF">DPN68_10770</name>
</gene>
<dbReference type="InterPro" id="IPR011006">
    <property type="entry name" value="CheY-like_superfamily"/>
</dbReference>
<keyword evidence="16" id="KW-1185">Reference proteome</keyword>